<dbReference type="EMBL" id="QOIP01000009">
    <property type="protein sequence ID" value="RLU18819.1"/>
    <property type="molecule type" value="Genomic_DNA"/>
</dbReference>
<keyword evidence="7" id="KW-0238">DNA-binding</keyword>
<keyword evidence="4" id="KW-0548">Nucleotidyltransferase</keyword>
<dbReference type="InterPro" id="IPR036397">
    <property type="entry name" value="RNaseH_sf"/>
</dbReference>
<dbReference type="InterPro" id="IPR043502">
    <property type="entry name" value="DNA/RNA_pol_sf"/>
</dbReference>
<dbReference type="EC" id="2.7.7.7" evidence="2"/>
<organism evidence="11">
    <name type="scientific">Ooceraea biroi</name>
    <name type="common">Clonal raider ant</name>
    <name type="synonym">Cerapachys biroi</name>
    <dbReference type="NCBI Taxonomy" id="2015173"/>
    <lineage>
        <taxon>Eukaryota</taxon>
        <taxon>Metazoa</taxon>
        <taxon>Ecdysozoa</taxon>
        <taxon>Arthropoda</taxon>
        <taxon>Hexapoda</taxon>
        <taxon>Insecta</taxon>
        <taxon>Pterygota</taxon>
        <taxon>Neoptera</taxon>
        <taxon>Endopterygota</taxon>
        <taxon>Hymenoptera</taxon>
        <taxon>Apocrita</taxon>
        <taxon>Aculeata</taxon>
        <taxon>Formicoidea</taxon>
        <taxon>Formicidae</taxon>
        <taxon>Dorylinae</taxon>
        <taxon>Ooceraea</taxon>
    </lineage>
</organism>
<dbReference type="GO" id="GO:0003677">
    <property type="term" value="F:DNA binding"/>
    <property type="evidence" value="ECO:0007669"/>
    <property type="project" value="UniProtKB-KW"/>
</dbReference>
<dbReference type="Pfam" id="PF21738">
    <property type="entry name" value="DJR-like_dom"/>
    <property type="match status" value="1"/>
</dbReference>
<dbReference type="InterPro" id="IPR044925">
    <property type="entry name" value="His-Me_finger_sf"/>
</dbReference>
<evidence type="ECO:0000256" key="3">
    <source>
        <dbReference type="ARBA" id="ARBA00022679"/>
    </source>
</evidence>
<comment type="catalytic activity">
    <reaction evidence="8">
        <text>DNA(n) + a 2'-deoxyribonucleoside 5'-triphosphate = DNA(n+1) + diphosphate</text>
        <dbReference type="Rhea" id="RHEA:22508"/>
        <dbReference type="Rhea" id="RHEA-COMP:17339"/>
        <dbReference type="Rhea" id="RHEA-COMP:17340"/>
        <dbReference type="ChEBI" id="CHEBI:33019"/>
        <dbReference type="ChEBI" id="CHEBI:61560"/>
        <dbReference type="ChEBI" id="CHEBI:173112"/>
        <dbReference type="EC" id="2.7.7.7"/>
    </reaction>
</comment>
<dbReference type="Gene3D" id="3.30.420.10">
    <property type="entry name" value="Ribonuclease H-like superfamily/Ribonuclease H"/>
    <property type="match status" value="1"/>
</dbReference>
<evidence type="ECO:0000256" key="2">
    <source>
        <dbReference type="ARBA" id="ARBA00012417"/>
    </source>
</evidence>
<evidence type="ECO:0000259" key="10">
    <source>
        <dbReference type="Pfam" id="PF21738"/>
    </source>
</evidence>
<dbReference type="InterPro" id="IPR004868">
    <property type="entry name" value="DNA-dir_DNA_pol_B_mt/vir"/>
</dbReference>
<dbReference type="OrthoDB" id="7542463at2759"/>
<protein>
    <recommendedName>
        <fullName evidence="2">DNA-directed DNA polymerase</fullName>
        <ecNumber evidence="2">2.7.7.7</ecNumber>
    </recommendedName>
</protein>
<evidence type="ECO:0000256" key="4">
    <source>
        <dbReference type="ARBA" id="ARBA00022695"/>
    </source>
</evidence>
<dbReference type="SUPFAM" id="SSF56672">
    <property type="entry name" value="DNA/RNA polymerases"/>
    <property type="match status" value="1"/>
</dbReference>
<feature type="domain" description="Double jelly roll-like" evidence="10">
    <location>
        <begin position="823"/>
        <end position="946"/>
    </location>
</feature>
<dbReference type="SUPFAM" id="SSF53098">
    <property type="entry name" value="Ribonuclease H-like"/>
    <property type="match status" value="1"/>
</dbReference>
<dbReference type="PANTHER" id="PTHR31511">
    <property type="entry name" value="PROTEIN CBG23764"/>
    <property type="match status" value="1"/>
</dbReference>
<evidence type="ECO:0000256" key="1">
    <source>
        <dbReference type="ARBA" id="ARBA00005755"/>
    </source>
</evidence>
<comment type="similarity">
    <text evidence="1">Belongs to the DNA polymerase type-B family.</text>
</comment>
<evidence type="ECO:0000313" key="11">
    <source>
        <dbReference type="EMBL" id="RLU18819.1"/>
    </source>
</evidence>
<dbReference type="InterPro" id="IPR012337">
    <property type="entry name" value="RNaseH-like_sf"/>
</dbReference>
<evidence type="ECO:0000259" key="9">
    <source>
        <dbReference type="Pfam" id="PF03175"/>
    </source>
</evidence>
<dbReference type="Pfam" id="PF03175">
    <property type="entry name" value="DNA_pol_B_2"/>
    <property type="match status" value="1"/>
</dbReference>
<gene>
    <name evidence="11" type="ORF">DMN91_009176</name>
</gene>
<keyword evidence="5" id="KW-0235">DNA replication</keyword>
<dbReference type="Proteomes" id="UP000279307">
    <property type="component" value="Chromosome 9"/>
</dbReference>
<comment type="caution">
    <text evidence="11">The sequence shown here is derived from an EMBL/GenBank/DDBJ whole genome shotgun (WGS) entry which is preliminary data.</text>
</comment>
<dbReference type="AlphaFoldDB" id="A0A3L8DFY3"/>
<dbReference type="GO" id="GO:0000166">
    <property type="term" value="F:nucleotide binding"/>
    <property type="evidence" value="ECO:0007669"/>
    <property type="project" value="InterPro"/>
</dbReference>
<reference evidence="11" key="2">
    <citation type="submission" date="2018-07" db="EMBL/GenBank/DDBJ databases">
        <authorList>
            <person name="Mckenzie S.K."/>
            <person name="Kronauer D.J.C."/>
        </authorList>
    </citation>
    <scope>NUCLEOTIDE SEQUENCE</scope>
    <source>
        <strain evidence="11">Clonal line C1</strain>
    </source>
</reference>
<sequence length="1121" mass="126966">MFLLLPEDRLICRLTSEQIQYVPKIILLERYGDYVEGLWDRLPEHLRRDPEVQRLHRGEDCVPWFVGELGDLARRVKAILESDAPMRDFTPEQREELRDATALCHVCGKPFMEADTRVRDHCHLTGRYRDPAHSTCNLNYKDSHVIPVIFHNLSGYDAHFIIEDVANVLEGSVELLLLTKERYIAFTKNVANTEDGCGTCVKLRFVDTYKFLSASLDTLASYLDKSHMRILRSEFLHLSEDFELLTRKGVFPYEYVDSAEKLLETRLPQRESFHSSLTGDTVFGDDYAHAITVWNRFSIETLGQYSDLYLKTDVLLLADVFQNFRETCIRSYGLDPAHYYTLPGYTWDAMLLHTGIEFELLTDVDMVLFVERGVRGGLSQCSHIYARANNRYAPSNDPCEPSTYLMYYDVNNLYGWAVCQPLPRVRFRWIEDVATFDVSAIPADSLIGYILEIDLEYPRTFTKNDFEKNLYKLMNNAVFGKTMENVRNRADVKLVTRWDGRYGAEALIARPNFHSRAIFGENLLAVKLRRLKATFNRPIYVGMFILDISKTRLYEFHYEYMAPLYGEKCRIMYTGTDSLIYSIDGLIGTGVSGAASRAGVELISGDDVAISLCRPIFSFCGVTIADVKASVSSCSNFLFTRDASTASGSSTECSTNRFNGSTIGLKIPIQQQDLYTLPCESYFYIEGTFSIAGTAAGEGVAGATPADQARLVNNCAAFLFDEIRYELNGVEIDRSRNVGFTSTLKSYVVLTHAHANILQNAGWSLVNTPEPGDFNLCVPLGMLLVFCEDYRCVVINARHELVRIRARNDNNCVVLSSDRHEPKIDLHKDASLFDECDLSNVKLFLNSEFYSYDDMHLDFTKNRYAVLYDMYTRFRRTYYALDRDDDGAMLTMRKFLHCGPFVVIDCSRQNEAVKSATVDVRIEFDCRRNVPPETTASCLILHDRVVETGYKYLEIGIGVPPTLDTATVHVAMVDTTGKEILLNTEMWKGLVDSRAIVCDYLTRANGEHVIAPPPLRMGDLSIRFASFNGQPTIRLDTPSGRLTLSAPTVRYLYGLRHCAERVIATMASVVGRAEAKLRVFKHAAAGVEDPSDAPRAIRDSKKFDNNDLLDCELLVVVFGNI</sequence>
<feature type="domain" description="DNA-directed DNA polymerase family B mitochondria/virus" evidence="9">
    <location>
        <begin position="147"/>
        <end position="435"/>
    </location>
</feature>
<dbReference type="GO" id="GO:0006260">
    <property type="term" value="P:DNA replication"/>
    <property type="evidence" value="ECO:0007669"/>
    <property type="project" value="UniProtKB-KW"/>
</dbReference>
<dbReference type="InterPro" id="IPR049512">
    <property type="entry name" value="DJR-like_dom"/>
</dbReference>
<keyword evidence="6" id="KW-0239">DNA-directed DNA polymerase</keyword>
<dbReference type="GO" id="GO:0003887">
    <property type="term" value="F:DNA-directed DNA polymerase activity"/>
    <property type="evidence" value="ECO:0007669"/>
    <property type="project" value="UniProtKB-KW"/>
</dbReference>
<keyword evidence="3" id="KW-0808">Transferase</keyword>
<evidence type="ECO:0000256" key="6">
    <source>
        <dbReference type="ARBA" id="ARBA00022932"/>
    </source>
</evidence>
<evidence type="ECO:0000256" key="7">
    <source>
        <dbReference type="ARBA" id="ARBA00023125"/>
    </source>
</evidence>
<accession>A0A3L8DFY3</accession>
<name>A0A3L8DFY3_OOCBI</name>
<proteinExistence type="inferred from homology"/>
<dbReference type="GO" id="GO:0042575">
    <property type="term" value="C:DNA polymerase complex"/>
    <property type="evidence" value="ECO:0007669"/>
    <property type="project" value="UniProtKB-ARBA"/>
</dbReference>
<dbReference type="SUPFAM" id="SSF54060">
    <property type="entry name" value="His-Me finger endonucleases"/>
    <property type="match status" value="1"/>
</dbReference>
<dbReference type="PANTHER" id="PTHR31511:SF12">
    <property type="entry name" value="RHO TERMINATION FACTOR N-TERMINAL DOMAIN-CONTAINING PROTEIN"/>
    <property type="match status" value="1"/>
</dbReference>
<reference evidence="11" key="1">
    <citation type="journal article" date="2018" name="Genome Res.">
        <title>The genomic architecture and molecular evolution of ant odorant receptors.</title>
        <authorList>
            <person name="McKenzie S.K."/>
            <person name="Kronauer D.J.C."/>
        </authorList>
    </citation>
    <scope>NUCLEOTIDE SEQUENCE [LARGE SCALE GENOMIC DNA]</scope>
    <source>
        <strain evidence="11">Clonal line C1</strain>
    </source>
</reference>
<evidence type="ECO:0000256" key="5">
    <source>
        <dbReference type="ARBA" id="ARBA00022705"/>
    </source>
</evidence>
<evidence type="ECO:0000256" key="8">
    <source>
        <dbReference type="ARBA" id="ARBA00049244"/>
    </source>
</evidence>